<comment type="cofactor">
    <cofactor evidence="1 15">
        <name>Mg(2+)</name>
        <dbReference type="ChEBI" id="CHEBI:18420"/>
    </cofactor>
</comment>
<dbReference type="UniPathway" id="UPA00035">
    <property type="reaction ID" value="UER00040"/>
</dbReference>
<dbReference type="InterPro" id="IPR019999">
    <property type="entry name" value="Anth_synth_I-like"/>
</dbReference>
<dbReference type="GO" id="GO:0000162">
    <property type="term" value="P:L-tryptophan biosynthetic process"/>
    <property type="evidence" value="ECO:0007669"/>
    <property type="project" value="UniProtKB-UniPathway"/>
</dbReference>
<comment type="subunit">
    <text evidence="4 15">Heterotetramer consisting of two non-identical subunits: a beta subunit (TrpG) and a large alpha subunit (TrpE).</text>
</comment>
<dbReference type="GO" id="GO:0004049">
    <property type="term" value="F:anthranilate synthase activity"/>
    <property type="evidence" value="ECO:0007669"/>
    <property type="project" value="UniProtKB-EC"/>
</dbReference>
<dbReference type="NCBIfam" id="TIGR00564">
    <property type="entry name" value="trpE_most"/>
    <property type="match status" value="1"/>
</dbReference>
<gene>
    <name evidence="15" type="primary">trpE</name>
    <name evidence="18" type="ORF">CDV28_10548</name>
</gene>
<keyword evidence="10 15" id="KW-0460">Magnesium</keyword>
<evidence type="ECO:0000256" key="14">
    <source>
        <dbReference type="ARBA" id="ARBA00047683"/>
    </source>
</evidence>
<feature type="domain" description="Chorismate-utilising enzyme C-terminal" evidence="16">
    <location>
        <begin position="224"/>
        <end position="477"/>
    </location>
</feature>
<name>A0A521G3Y8_9BACT</name>
<dbReference type="EC" id="4.1.3.27" evidence="5 15"/>
<dbReference type="PANTHER" id="PTHR11236:SF48">
    <property type="entry name" value="ISOCHORISMATE SYNTHASE MENF"/>
    <property type="match status" value="1"/>
</dbReference>
<dbReference type="PANTHER" id="PTHR11236">
    <property type="entry name" value="AMINOBENZOATE/ANTHRANILATE SYNTHASE"/>
    <property type="match status" value="1"/>
</dbReference>
<comment type="catalytic activity">
    <reaction evidence="14 15">
        <text>chorismate + L-glutamine = anthranilate + pyruvate + L-glutamate + H(+)</text>
        <dbReference type="Rhea" id="RHEA:21732"/>
        <dbReference type="ChEBI" id="CHEBI:15361"/>
        <dbReference type="ChEBI" id="CHEBI:15378"/>
        <dbReference type="ChEBI" id="CHEBI:16567"/>
        <dbReference type="ChEBI" id="CHEBI:29748"/>
        <dbReference type="ChEBI" id="CHEBI:29985"/>
        <dbReference type="ChEBI" id="CHEBI:58359"/>
        <dbReference type="EC" id="4.1.3.27"/>
    </reaction>
</comment>
<keyword evidence="11 15" id="KW-0057">Aromatic amino acid biosynthesis</keyword>
<feature type="domain" description="Anthranilate synthase component I N-terminal" evidence="17">
    <location>
        <begin position="28"/>
        <end position="169"/>
    </location>
</feature>
<evidence type="ECO:0000256" key="7">
    <source>
        <dbReference type="ARBA" id="ARBA00022605"/>
    </source>
</evidence>
<comment type="caution">
    <text evidence="18">The sequence shown here is derived from an EMBL/GenBank/DDBJ whole genome shotgun (WGS) entry which is preliminary data.</text>
</comment>
<evidence type="ECO:0000256" key="2">
    <source>
        <dbReference type="ARBA" id="ARBA00004873"/>
    </source>
</evidence>
<dbReference type="PRINTS" id="PR00095">
    <property type="entry name" value="ANTSNTHASEI"/>
</dbReference>
<evidence type="ECO:0000256" key="9">
    <source>
        <dbReference type="ARBA" id="ARBA00022822"/>
    </source>
</evidence>
<dbReference type="InterPro" id="IPR006805">
    <property type="entry name" value="Anth_synth_I_N"/>
</dbReference>
<dbReference type="InterPro" id="IPR015890">
    <property type="entry name" value="Chorismate_C"/>
</dbReference>
<evidence type="ECO:0000256" key="5">
    <source>
        <dbReference type="ARBA" id="ARBA00012266"/>
    </source>
</evidence>
<dbReference type="AlphaFoldDB" id="A0A521G3Y8"/>
<evidence type="ECO:0000313" key="18">
    <source>
        <dbReference type="EMBL" id="TAA75591.1"/>
    </source>
</evidence>
<evidence type="ECO:0000256" key="4">
    <source>
        <dbReference type="ARBA" id="ARBA00011575"/>
    </source>
</evidence>
<dbReference type="EMBL" id="NQJD01000005">
    <property type="protein sequence ID" value="TAA75591.1"/>
    <property type="molecule type" value="Genomic_DNA"/>
</dbReference>
<keyword evidence="12 15" id="KW-0456">Lyase</keyword>
<evidence type="ECO:0000256" key="6">
    <source>
        <dbReference type="ARBA" id="ARBA00020653"/>
    </source>
</evidence>
<comment type="function">
    <text evidence="13 15">Part of a heterotetrameric complex that catalyzes the two-step biosynthesis of anthranilate, an intermediate in the biosynthesis of L-tryptophan. In the first step, the glutamine-binding beta subunit (TrpG) of anthranilate synthase (AS) provides the glutamine amidotransferase activity which generates ammonia as a substrate that, along with chorismate, is used in the second step, catalyzed by the large alpha subunit of AS (TrpE) to produce anthranilate. In the absence of TrpG, TrpE can synthesize anthranilate directly from chorismate and high concentrations of ammonia.</text>
</comment>
<evidence type="ECO:0000256" key="13">
    <source>
        <dbReference type="ARBA" id="ARBA00025634"/>
    </source>
</evidence>
<keyword evidence="8 15" id="KW-0479">Metal-binding</keyword>
<evidence type="ECO:0000313" key="19">
    <source>
        <dbReference type="Proteomes" id="UP000316238"/>
    </source>
</evidence>
<dbReference type="Pfam" id="PF04715">
    <property type="entry name" value="Anth_synt_I_N"/>
    <property type="match status" value="1"/>
</dbReference>
<keyword evidence="9 15" id="KW-0822">Tryptophan biosynthesis</keyword>
<keyword evidence="19" id="KW-1185">Reference proteome</keyword>
<evidence type="ECO:0000256" key="8">
    <source>
        <dbReference type="ARBA" id="ARBA00022723"/>
    </source>
</evidence>
<dbReference type="Proteomes" id="UP000316238">
    <property type="component" value="Unassembled WGS sequence"/>
</dbReference>
<dbReference type="Pfam" id="PF00425">
    <property type="entry name" value="Chorismate_bind"/>
    <property type="match status" value="1"/>
</dbReference>
<evidence type="ECO:0000259" key="17">
    <source>
        <dbReference type="Pfam" id="PF04715"/>
    </source>
</evidence>
<reference evidence="18" key="1">
    <citation type="submission" date="2017-07" db="EMBL/GenBank/DDBJ databases">
        <title>The cable genome - Insights into the physiology and evolution of filamentous bacteria capable of sulfide oxidation via long distance electron transfer.</title>
        <authorList>
            <person name="Thorup C."/>
            <person name="Bjerg J.T."/>
            <person name="Schreiber L."/>
            <person name="Nielsen L.P."/>
            <person name="Kjeldsen K.U."/>
            <person name="Boesen T."/>
            <person name="Boggild A."/>
            <person name="Meysman F."/>
            <person name="Geelhoed J."/>
            <person name="Schramm A."/>
        </authorList>
    </citation>
    <scope>NUCLEOTIDE SEQUENCE [LARGE SCALE GENOMIC DNA]</scope>
    <source>
        <strain evidence="18">GS</strain>
    </source>
</reference>
<proteinExistence type="inferred from homology"/>
<evidence type="ECO:0000259" key="16">
    <source>
        <dbReference type="Pfam" id="PF00425"/>
    </source>
</evidence>
<evidence type="ECO:0000256" key="15">
    <source>
        <dbReference type="RuleBase" id="RU364045"/>
    </source>
</evidence>
<protein>
    <recommendedName>
        <fullName evidence="6 15">Anthranilate synthase component 1</fullName>
        <ecNumber evidence="5 15">4.1.3.27</ecNumber>
    </recommendedName>
</protein>
<dbReference type="GO" id="GO:0046872">
    <property type="term" value="F:metal ion binding"/>
    <property type="evidence" value="ECO:0007669"/>
    <property type="project" value="UniProtKB-KW"/>
</dbReference>
<comment type="similarity">
    <text evidence="3 15">Belongs to the anthranilate synthase component I family.</text>
</comment>
<dbReference type="InterPro" id="IPR005801">
    <property type="entry name" value="ADC_synthase"/>
</dbReference>
<evidence type="ECO:0000256" key="10">
    <source>
        <dbReference type="ARBA" id="ARBA00022842"/>
    </source>
</evidence>
<sequence>MYSPEQEAFFGMMEQAGLVPLHRTVIADLETPLTIFAKTAGSERHAFLFESMEGGEKWGRYSFIGLDPLLTFTSKGGQVNVSRCGRAAEVREGVNPLVELRELLKSFKASTAPGLPRFYGGLVGFLGYDMIRFIEEIPDRHPPLDLPDSSFIVPRLVLIHDSISQKLTVVCNVVREEGKDAAKLYQDGCQRIDAVLAQLRQPLPETLCTATGCGPHQFSSNMDEQAFSRMVEQAKENIAAGDIIQVVLSQRFRTTTTLDPFLLYRSLRHVNPSPYLFYLRLDDLCLIGSSPEILVRLEDGKIELRPIAGTRKRGATAEEDKALAAELLADPKERAEHLMLVDLGRNDTGRVAEHGTVEVRDLMVVEQYSHVMHIVSGVHGRLAPGKDQFDVLEACFPAGTVSGAAKIQAMKIIDELEPDRRGPYAGAVGYFGFSGNMDFCIAIRTFVMQGNDLWIQAGAGIVADSVPEKEFEETVNKARGLRRAVELAEQGLQL</sequence>
<dbReference type="Gene3D" id="3.60.120.10">
    <property type="entry name" value="Anthranilate synthase"/>
    <property type="match status" value="1"/>
</dbReference>
<comment type="pathway">
    <text evidence="2 15">Amino-acid biosynthesis; L-tryptophan biosynthesis; L-tryptophan from chorismate: step 1/5.</text>
</comment>
<evidence type="ECO:0000256" key="3">
    <source>
        <dbReference type="ARBA" id="ARBA00009562"/>
    </source>
</evidence>
<dbReference type="SUPFAM" id="SSF56322">
    <property type="entry name" value="ADC synthase"/>
    <property type="match status" value="1"/>
</dbReference>
<accession>A0A521G3Y8</accession>
<evidence type="ECO:0000256" key="11">
    <source>
        <dbReference type="ARBA" id="ARBA00023141"/>
    </source>
</evidence>
<evidence type="ECO:0000256" key="12">
    <source>
        <dbReference type="ARBA" id="ARBA00023239"/>
    </source>
</evidence>
<evidence type="ECO:0000256" key="1">
    <source>
        <dbReference type="ARBA" id="ARBA00001946"/>
    </source>
</evidence>
<organism evidence="18 19">
    <name type="scientific">Candidatus Electronema aureum</name>
    <dbReference type="NCBI Taxonomy" id="2005002"/>
    <lineage>
        <taxon>Bacteria</taxon>
        <taxon>Pseudomonadati</taxon>
        <taxon>Thermodesulfobacteriota</taxon>
        <taxon>Desulfobulbia</taxon>
        <taxon>Desulfobulbales</taxon>
        <taxon>Desulfobulbaceae</taxon>
        <taxon>Candidatus Electronema</taxon>
    </lineage>
</organism>
<keyword evidence="7 15" id="KW-0028">Amino-acid biosynthesis</keyword>
<dbReference type="InterPro" id="IPR005256">
    <property type="entry name" value="Anth_synth_I_PabB"/>
</dbReference>